<dbReference type="GO" id="GO:0003677">
    <property type="term" value="F:DNA binding"/>
    <property type="evidence" value="ECO:0007669"/>
    <property type="project" value="UniProtKB-KW"/>
</dbReference>
<dbReference type="InterPro" id="IPR025714">
    <property type="entry name" value="Methyltranfer_dom"/>
</dbReference>
<gene>
    <name evidence="3" type="ORF">I6U51_03915</name>
</gene>
<evidence type="ECO:0000256" key="1">
    <source>
        <dbReference type="ARBA" id="ARBA00023125"/>
    </source>
</evidence>
<dbReference type="Pfam" id="PF00376">
    <property type="entry name" value="MerR"/>
    <property type="match status" value="1"/>
</dbReference>
<dbReference type="SUPFAM" id="SSF46955">
    <property type="entry name" value="Putative DNA-binding domain"/>
    <property type="match status" value="1"/>
</dbReference>
<sequence>MTLRGGEVLKIGEFARKSGITVKTLLHYDKIGLLQPSSKTEAGYRLYCDEDFIKLQQITTLKFIGLSLEEIRQLINEKGQNIESIISIQAKALEEKKKHIETVITALNKAEKQIQNNSFLEIQQLIDIIKITNMETRAKQRFNQASNQYLTDSYYWRSKTAELINELIKPNINDVVLDLGCGTGKQIIELSRKVKLAIGVDISDGMIRQAKENIENERIHNIELYIGTFEEPNLNVDLQKKCITKIISNYALHHLTTIYKQKAIEKMINVGGESLQSIVIGDLMFFQNPNDYRQEFSVVGYGPEVDFPSSVEELMNCFSNFDFTVEVHRLHPLVGVMVANRNRIDH</sequence>
<dbReference type="InterPro" id="IPR000551">
    <property type="entry name" value="MerR-type_HTH_dom"/>
</dbReference>
<keyword evidence="4" id="KW-1185">Reference proteome</keyword>
<dbReference type="GO" id="GO:0008168">
    <property type="term" value="F:methyltransferase activity"/>
    <property type="evidence" value="ECO:0007669"/>
    <property type="project" value="UniProtKB-KW"/>
</dbReference>
<dbReference type="SMART" id="SM00422">
    <property type="entry name" value="HTH_MERR"/>
    <property type="match status" value="1"/>
</dbReference>
<dbReference type="Proteomes" id="UP000622687">
    <property type="component" value="Unassembled WGS sequence"/>
</dbReference>
<dbReference type="InterPro" id="IPR029063">
    <property type="entry name" value="SAM-dependent_MTases_sf"/>
</dbReference>
<evidence type="ECO:0000259" key="2">
    <source>
        <dbReference type="PROSITE" id="PS50937"/>
    </source>
</evidence>
<dbReference type="GO" id="GO:0003700">
    <property type="term" value="F:DNA-binding transcription factor activity"/>
    <property type="evidence" value="ECO:0007669"/>
    <property type="project" value="InterPro"/>
</dbReference>
<dbReference type="PRINTS" id="PR00040">
    <property type="entry name" value="HTHMERR"/>
</dbReference>
<protein>
    <submittedName>
        <fullName evidence="3">Methyltransferase domain-containing protein</fullName>
    </submittedName>
</protein>
<name>A0A934HP56_9CLOT</name>
<dbReference type="SUPFAM" id="SSF53335">
    <property type="entry name" value="S-adenosyl-L-methionine-dependent methyltransferases"/>
    <property type="match status" value="1"/>
</dbReference>
<dbReference type="Gene3D" id="3.40.50.150">
    <property type="entry name" value="Vaccinia Virus protein VP39"/>
    <property type="match status" value="1"/>
</dbReference>
<keyword evidence="1" id="KW-0238">DNA-binding</keyword>
<keyword evidence="3" id="KW-0808">Transferase</keyword>
<dbReference type="EMBL" id="JAEEGB010000005">
    <property type="protein sequence ID" value="MBI6871851.1"/>
    <property type="molecule type" value="Genomic_DNA"/>
</dbReference>
<dbReference type="CDD" id="cd02440">
    <property type="entry name" value="AdoMet_MTases"/>
    <property type="match status" value="1"/>
</dbReference>
<accession>A0A934HP56</accession>
<comment type="caution">
    <text evidence="3">The sequence shown here is derived from an EMBL/GenBank/DDBJ whole genome shotgun (WGS) entry which is preliminary data.</text>
</comment>
<dbReference type="InterPro" id="IPR047057">
    <property type="entry name" value="MerR_fam"/>
</dbReference>
<dbReference type="PANTHER" id="PTHR30204">
    <property type="entry name" value="REDOX-CYCLING DRUG-SENSING TRANSCRIPTIONAL ACTIVATOR SOXR"/>
    <property type="match status" value="1"/>
</dbReference>
<dbReference type="CDD" id="cd01106">
    <property type="entry name" value="HTH_TipAL-Mta"/>
    <property type="match status" value="1"/>
</dbReference>
<reference evidence="3" key="1">
    <citation type="submission" date="2020-12" db="EMBL/GenBank/DDBJ databases">
        <title>Clostridium thailandense sp. nov., a novel acetogenic bacterium isolated from peat land soil in Thailand.</title>
        <authorList>
            <person name="Chaikitkaew S."/>
            <person name="Birkeland N.K."/>
        </authorList>
    </citation>
    <scope>NUCLEOTIDE SEQUENCE</scope>
    <source>
        <strain evidence="3">DSM 17425</strain>
    </source>
</reference>
<dbReference type="PANTHER" id="PTHR30204:SF96">
    <property type="entry name" value="CHROMOSOME-ANCHORING PROTEIN RACA"/>
    <property type="match status" value="1"/>
</dbReference>
<evidence type="ECO:0000313" key="4">
    <source>
        <dbReference type="Proteomes" id="UP000622687"/>
    </source>
</evidence>
<dbReference type="Pfam" id="PF13847">
    <property type="entry name" value="Methyltransf_31"/>
    <property type="match status" value="1"/>
</dbReference>
<dbReference type="InterPro" id="IPR009061">
    <property type="entry name" value="DNA-bd_dom_put_sf"/>
</dbReference>
<evidence type="ECO:0000313" key="3">
    <source>
        <dbReference type="EMBL" id="MBI6871851.1"/>
    </source>
</evidence>
<feature type="domain" description="HTH merR-type" evidence="2">
    <location>
        <begin position="8"/>
        <end position="77"/>
    </location>
</feature>
<proteinExistence type="predicted"/>
<dbReference type="Gene3D" id="1.10.1660.10">
    <property type="match status" value="1"/>
</dbReference>
<organism evidence="3 4">
    <name type="scientific">Clostridium aciditolerans</name>
    <dbReference type="NCBI Taxonomy" id="339861"/>
    <lineage>
        <taxon>Bacteria</taxon>
        <taxon>Bacillati</taxon>
        <taxon>Bacillota</taxon>
        <taxon>Clostridia</taxon>
        <taxon>Eubacteriales</taxon>
        <taxon>Clostridiaceae</taxon>
        <taxon>Clostridium</taxon>
    </lineage>
</organism>
<dbReference type="AlphaFoldDB" id="A0A934HP56"/>
<keyword evidence="3" id="KW-0489">Methyltransferase</keyword>
<dbReference type="PROSITE" id="PS50937">
    <property type="entry name" value="HTH_MERR_2"/>
    <property type="match status" value="1"/>
</dbReference>
<dbReference type="GO" id="GO:0032259">
    <property type="term" value="P:methylation"/>
    <property type="evidence" value="ECO:0007669"/>
    <property type="project" value="UniProtKB-KW"/>
</dbReference>